<dbReference type="Proteomes" id="UP001141434">
    <property type="component" value="Unassembled WGS sequence"/>
</dbReference>
<dbReference type="InterPro" id="IPR020097">
    <property type="entry name" value="PsdUridine_synth_TruA_a/b_dom"/>
</dbReference>
<dbReference type="PANTHER" id="PTHR11142">
    <property type="entry name" value="PSEUDOURIDYLATE SYNTHASE"/>
    <property type="match status" value="1"/>
</dbReference>
<evidence type="ECO:0000313" key="6">
    <source>
        <dbReference type="EMBL" id="KAJ5105971.1"/>
    </source>
</evidence>
<feature type="region of interest" description="Disordered" evidence="4">
    <location>
        <begin position="214"/>
        <end position="241"/>
    </location>
</feature>
<dbReference type="GO" id="GO:0009982">
    <property type="term" value="F:pseudouridine synthase activity"/>
    <property type="evidence" value="ECO:0007669"/>
    <property type="project" value="InterPro"/>
</dbReference>
<evidence type="ECO:0000256" key="2">
    <source>
        <dbReference type="ARBA" id="ARBA00022694"/>
    </source>
</evidence>
<feature type="domain" description="Pseudouridine synthase I TruA alpha/beta" evidence="5">
    <location>
        <begin position="322"/>
        <end position="465"/>
    </location>
</feature>
<dbReference type="Gene3D" id="3.30.70.660">
    <property type="entry name" value="Pseudouridine synthase I, catalytic domain, C-terminal subdomain"/>
    <property type="match status" value="1"/>
</dbReference>
<evidence type="ECO:0000256" key="4">
    <source>
        <dbReference type="SAM" id="MobiDB-lite"/>
    </source>
</evidence>
<dbReference type="InterPro" id="IPR020103">
    <property type="entry name" value="PsdUridine_synth_cat_dom_sf"/>
</dbReference>
<keyword evidence="3" id="KW-0413">Isomerase</keyword>
<evidence type="ECO:0000256" key="3">
    <source>
        <dbReference type="ARBA" id="ARBA00023235"/>
    </source>
</evidence>
<dbReference type="GO" id="GO:0005634">
    <property type="term" value="C:nucleus"/>
    <property type="evidence" value="ECO:0007669"/>
    <property type="project" value="TreeGrafter"/>
</dbReference>
<dbReference type="AlphaFoldDB" id="A0A9W9FT43"/>
<gene>
    <name evidence="6" type="ORF">NUU61_003318</name>
</gene>
<feature type="region of interest" description="Disordered" evidence="4">
    <location>
        <begin position="70"/>
        <end position="105"/>
    </location>
</feature>
<dbReference type="OrthoDB" id="25767at2759"/>
<comment type="caution">
    <text evidence="6">The sequence shown here is derived from an EMBL/GenBank/DDBJ whole genome shotgun (WGS) entry which is preliminary data.</text>
</comment>
<dbReference type="RefSeq" id="XP_056514967.1">
    <property type="nucleotide sequence ID" value="XM_056653900.1"/>
</dbReference>
<dbReference type="InterPro" id="IPR020094">
    <property type="entry name" value="TruA/RsuA/RluB/E/F_N"/>
</dbReference>
<sequence length="610" mass="67979">MADDASGPSPDYSTWSNSSLVARITELERQLHSRTSQYTSTLETHPTPQPTARPISTDVCEPAIPLYKSAAEIDTSPSKKRALPSQGDITHTPAPSRPFKADRDFDPSKYSTRYIALKFAYLGQRYNGLEHTNGNATPLPTIEEVLWKALRRTRLILPTPETETPEDEPNDIEPRAMRPYSIYWDGCDYSKAGRTDRGVSAFGQVIGLRVRSARPKAKNSSTENALEEESAMQFETPPSDDRAWDDVADELSYIQLLNRVLPEDIRVLAWCPNPPPEFNARFSCPRFLPTPGPLGFEHYAGGQGPRAKYREGWLDIEAMREAAKHFEGVHDFRNFCKLDTSKQIENFERRIYHSDIELVNPKTNPLGYVGQPGFQAQENSVPEVNMTASETSSPGTPQVYSFNLHGSAFLWHQVRHMVAILFLVGQGLESPSIVPELLDVTKNPRKPTYEMASDAPLVLWDCIFPDEASGSREDALEWVYAGDPRLNKGRSAKGDTKFGIGGVVEGLWTVWRQRKIDEILAGALLDLSVSQGDQSAVHNMDSAWLKQGSSKKQSRGAKIWHGADGARLGGKYVPVLQKTKLDSVEAQNARWLVAKQRKTARNEGITANEG</sequence>
<feature type="region of interest" description="Disordered" evidence="4">
    <location>
        <begin position="27"/>
        <end position="56"/>
    </location>
</feature>
<dbReference type="GO" id="GO:0031119">
    <property type="term" value="P:tRNA pseudouridine synthesis"/>
    <property type="evidence" value="ECO:0007669"/>
    <property type="project" value="TreeGrafter"/>
</dbReference>
<reference evidence="6" key="2">
    <citation type="journal article" date="2023" name="IMA Fungus">
        <title>Comparative genomic study of the Penicillium genus elucidates a diverse pangenome and 15 lateral gene transfer events.</title>
        <authorList>
            <person name="Petersen C."/>
            <person name="Sorensen T."/>
            <person name="Nielsen M.R."/>
            <person name="Sondergaard T.E."/>
            <person name="Sorensen J.L."/>
            <person name="Fitzpatrick D.A."/>
            <person name="Frisvad J.C."/>
            <person name="Nielsen K.L."/>
        </authorList>
    </citation>
    <scope>NUCLEOTIDE SEQUENCE</scope>
    <source>
        <strain evidence="6">IBT 34128</strain>
    </source>
</reference>
<dbReference type="PANTHER" id="PTHR11142:SF5">
    <property type="entry name" value="TRNA PSEUDOURIDINE(38_39) SYNTHASE"/>
    <property type="match status" value="1"/>
</dbReference>
<dbReference type="GO" id="GO:1990481">
    <property type="term" value="P:mRNA pseudouridine synthesis"/>
    <property type="evidence" value="ECO:0007669"/>
    <property type="project" value="TreeGrafter"/>
</dbReference>
<dbReference type="GO" id="GO:0005737">
    <property type="term" value="C:cytoplasm"/>
    <property type="evidence" value="ECO:0007669"/>
    <property type="project" value="TreeGrafter"/>
</dbReference>
<evidence type="ECO:0000313" key="7">
    <source>
        <dbReference type="Proteomes" id="UP001141434"/>
    </source>
</evidence>
<evidence type="ECO:0000259" key="5">
    <source>
        <dbReference type="Pfam" id="PF01416"/>
    </source>
</evidence>
<keyword evidence="2" id="KW-0819">tRNA processing</keyword>
<dbReference type="GeneID" id="81393068"/>
<organism evidence="6 7">
    <name type="scientific">Penicillium alfredii</name>
    <dbReference type="NCBI Taxonomy" id="1506179"/>
    <lineage>
        <taxon>Eukaryota</taxon>
        <taxon>Fungi</taxon>
        <taxon>Dikarya</taxon>
        <taxon>Ascomycota</taxon>
        <taxon>Pezizomycotina</taxon>
        <taxon>Eurotiomycetes</taxon>
        <taxon>Eurotiomycetidae</taxon>
        <taxon>Eurotiales</taxon>
        <taxon>Aspergillaceae</taxon>
        <taxon>Penicillium</taxon>
    </lineage>
</organism>
<dbReference type="SUPFAM" id="SSF55120">
    <property type="entry name" value="Pseudouridine synthase"/>
    <property type="match status" value="1"/>
</dbReference>
<evidence type="ECO:0000256" key="1">
    <source>
        <dbReference type="ARBA" id="ARBA00009375"/>
    </source>
</evidence>
<feature type="compositionally biased region" description="Polar residues" evidence="4">
    <location>
        <begin position="33"/>
        <end position="46"/>
    </location>
</feature>
<reference evidence="6" key="1">
    <citation type="submission" date="2022-11" db="EMBL/GenBank/DDBJ databases">
        <authorList>
            <person name="Petersen C."/>
        </authorList>
    </citation>
    <scope>NUCLEOTIDE SEQUENCE</scope>
    <source>
        <strain evidence="6">IBT 34128</strain>
    </source>
</reference>
<dbReference type="EMBL" id="JAPMSZ010000004">
    <property type="protein sequence ID" value="KAJ5105971.1"/>
    <property type="molecule type" value="Genomic_DNA"/>
</dbReference>
<dbReference type="InterPro" id="IPR001406">
    <property type="entry name" value="PsdUridine_synth_TruA"/>
</dbReference>
<dbReference type="InterPro" id="IPR020095">
    <property type="entry name" value="PsdUridine_synth_TruA_C"/>
</dbReference>
<accession>A0A9W9FT43</accession>
<dbReference type="Pfam" id="PF01416">
    <property type="entry name" value="PseudoU_synth_1"/>
    <property type="match status" value="1"/>
</dbReference>
<comment type="similarity">
    <text evidence="1">Belongs to the tRNA pseudouridine synthase TruA family.</text>
</comment>
<dbReference type="Gene3D" id="3.30.70.580">
    <property type="entry name" value="Pseudouridine synthase I, catalytic domain, N-terminal subdomain"/>
    <property type="match status" value="1"/>
</dbReference>
<protein>
    <recommendedName>
        <fullName evidence="5">Pseudouridine synthase I TruA alpha/beta domain-containing protein</fullName>
    </recommendedName>
</protein>
<keyword evidence="7" id="KW-1185">Reference proteome</keyword>
<dbReference type="GO" id="GO:0003723">
    <property type="term" value="F:RNA binding"/>
    <property type="evidence" value="ECO:0007669"/>
    <property type="project" value="InterPro"/>
</dbReference>
<proteinExistence type="inferred from homology"/>
<name>A0A9W9FT43_9EURO</name>